<gene>
    <name evidence="3" type="ORF">AWB79_05238</name>
</gene>
<comment type="caution">
    <text evidence="3">The sequence shown here is derived from an EMBL/GenBank/DDBJ whole genome shotgun (WGS) entry which is preliminary data.</text>
</comment>
<feature type="domain" description="ABC-type transport auxiliary lipoprotein component" evidence="2">
    <location>
        <begin position="49"/>
        <end position="196"/>
    </location>
</feature>
<evidence type="ECO:0000313" key="4">
    <source>
        <dbReference type="Proteomes" id="UP000054851"/>
    </source>
</evidence>
<dbReference type="RefSeq" id="WP_061170312.1">
    <property type="nucleotide sequence ID" value="NZ_FCOA02000021.1"/>
</dbReference>
<dbReference type="Proteomes" id="UP000054851">
    <property type="component" value="Unassembled WGS sequence"/>
</dbReference>
<dbReference type="EMBL" id="FCOA02000021">
    <property type="protein sequence ID" value="SAK80722.1"/>
    <property type="molecule type" value="Genomic_DNA"/>
</dbReference>
<organism evidence="3 4">
    <name type="scientific">Caballeronia hypogeia</name>
    <dbReference type="NCBI Taxonomy" id="1777140"/>
    <lineage>
        <taxon>Bacteria</taxon>
        <taxon>Pseudomonadati</taxon>
        <taxon>Pseudomonadota</taxon>
        <taxon>Betaproteobacteria</taxon>
        <taxon>Burkholderiales</taxon>
        <taxon>Burkholderiaceae</taxon>
        <taxon>Caballeronia</taxon>
    </lineage>
</organism>
<accession>A0A158CEK2</accession>
<dbReference type="STRING" id="1777140.AWB79_05238"/>
<protein>
    <recommendedName>
        <fullName evidence="2">ABC-type transport auxiliary lipoprotein component domain-containing protein</fullName>
    </recommendedName>
</protein>
<dbReference type="InterPro" id="IPR005586">
    <property type="entry name" value="ABC_trans_aux"/>
</dbReference>
<feature type="signal peptide" evidence="1">
    <location>
        <begin position="1"/>
        <end position="21"/>
    </location>
</feature>
<reference evidence="3" key="1">
    <citation type="submission" date="2016-01" db="EMBL/GenBank/DDBJ databases">
        <authorList>
            <person name="Peeters C."/>
        </authorList>
    </citation>
    <scope>NUCLEOTIDE SEQUENCE</scope>
    <source>
        <strain evidence="3">LMG 29322</strain>
    </source>
</reference>
<keyword evidence="1" id="KW-0732">Signal</keyword>
<dbReference type="Pfam" id="PF03886">
    <property type="entry name" value="ABC_trans_aux"/>
    <property type="match status" value="1"/>
</dbReference>
<keyword evidence="4" id="KW-1185">Reference proteome</keyword>
<dbReference type="Gene3D" id="3.40.50.10610">
    <property type="entry name" value="ABC-type transport auxiliary lipoprotein component"/>
    <property type="match status" value="1"/>
</dbReference>
<evidence type="ECO:0000313" key="3">
    <source>
        <dbReference type="EMBL" id="SAK80722.1"/>
    </source>
</evidence>
<proteinExistence type="predicted"/>
<feature type="chain" id="PRO_5007622955" description="ABC-type transport auxiliary lipoprotein component domain-containing protein" evidence="1">
    <location>
        <begin position="22"/>
        <end position="202"/>
    </location>
</feature>
<dbReference type="OrthoDB" id="9091832at2"/>
<evidence type="ECO:0000259" key="2">
    <source>
        <dbReference type="Pfam" id="PF03886"/>
    </source>
</evidence>
<evidence type="ECO:0000256" key="1">
    <source>
        <dbReference type="SAM" id="SignalP"/>
    </source>
</evidence>
<name>A0A158CEK2_9BURK</name>
<dbReference type="AlphaFoldDB" id="A0A158CEK2"/>
<sequence>MKRKIAAVIVASVLLHGCAHSPSTHYVTLNSVPAASAAAQPIQPIQPMQPMQPMQPVQLTALRIPAELDRPEVVTRPAPNRFVISDTDRWAAPLAQMMRLTLARDLQTRLPEGVFIFPGAPAPKDARALVVTVIDIGLPDEGELTLDVTWALVARNPEHFEFTRHVTLRAPLPDSSAEAKAAAMSVALGELAERIASSLKSR</sequence>
<dbReference type="SUPFAM" id="SSF159594">
    <property type="entry name" value="XCC0632-like"/>
    <property type="match status" value="1"/>
</dbReference>